<dbReference type="AlphaFoldDB" id="A0A0E9RYW1"/>
<protein>
    <recommendedName>
        <fullName evidence="3">Secreted protein</fullName>
    </recommendedName>
</protein>
<evidence type="ECO:0000313" key="2">
    <source>
        <dbReference type="EMBL" id="JAH34414.1"/>
    </source>
</evidence>
<accession>A0A0E9RYW1</accession>
<reference evidence="2" key="2">
    <citation type="journal article" date="2015" name="Fish Shellfish Immunol.">
        <title>Early steps in the European eel (Anguilla anguilla)-Vibrio vulnificus interaction in the gills: Role of the RtxA13 toxin.</title>
        <authorList>
            <person name="Callol A."/>
            <person name="Pajuelo D."/>
            <person name="Ebbesson L."/>
            <person name="Teles M."/>
            <person name="MacKenzie S."/>
            <person name="Amaro C."/>
        </authorList>
    </citation>
    <scope>NUCLEOTIDE SEQUENCE</scope>
</reference>
<name>A0A0E9RYW1_ANGAN</name>
<dbReference type="EMBL" id="GBXM01074163">
    <property type="protein sequence ID" value="JAH34414.1"/>
    <property type="molecule type" value="Transcribed_RNA"/>
</dbReference>
<reference evidence="2" key="1">
    <citation type="submission" date="2014-11" db="EMBL/GenBank/DDBJ databases">
        <authorList>
            <person name="Amaro Gonzalez C."/>
        </authorList>
    </citation>
    <scope>NUCLEOTIDE SEQUENCE</scope>
</reference>
<sequence>MWTNSSPLSSSSFCLILCCSVSSGRIASVSYLRQTPACIILLLKGVQNCSSPVACRHS</sequence>
<proteinExistence type="predicted"/>
<evidence type="ECO:0008006" key="3">
    <source>
        <dbReference type="Google" id="ProtNLM"/>
    </source>
</evidence>
<organism evidence="2">
    <name type="scientific">Anguilla anguilla</name>
    <name type="common">European freshwater eel</name>
    <name type="synonym">Muraena anguilla</name>
    <dbReference type="NCBI Taxonomy" id="7936"/>
    <lineage>
        <taxon>Eukaryota</taxon>
        <taxon>Metazoa</taxon>
        <taxon>Chordata</taxon>
        <taxon>Craniata</taxon>
        <taxon>Vertebrata</taxon>
        <taxon>Euteleostomi</taxon>
        <taxon>Actinopterygii</taxon>
        <taxon>Neopterygii</taxon>
        <taxon>Teleostei</taxon>
        <taxon>Anguilliformes</taxon>
        <taxon>Anguillidae</taxon>
        <taxon>Anguilla</taxon>
    </lineage>
</organism>
<feature type="chain" id="PRO_5002432619" description="Secreted protein" evidence="1">
    <location>
        <begin position="24"/>
        <end position="58"/>
    </location>
</feature>
<keyword evidence="1" id="KW-0732">Signal</keyword>
<evidence type="ECO:0000256" key="1">
    <source>
        <dbReference type="SAM" id="SignalP"/>
    </source>
</evidence>
<feature type="signal peptide" evidence="1">
    <location>
        <begin position="1"/>
        <end position="23"/>
    </location>
</feature>